<dbReference type="AlphaFoldDB" id="A0AAE0KE73"/>
<dbReference type="PANTHER" id="PTHR21310:SF15">
    <property type="entry name" value="AMINOGLYCOSIDE PHOSPHOTRANSFERASE DOMAIN-CONTAINING PROTEIN"/>
    <property type="match status" value="1"/>
</dbReference>
<dbReference type="InterPro" id="IPR051678">
    <property type="entry name" value="AGP_Transferase"/>
</dbReference>
<dbReference type="PANTHER" id="PTHR21310">
    <property type="entry name" value="AMINOGLYCOSIDE PHOSPHOTRANSFERASE-RELATED-RELATED"/>
    <property type="match status" value="1"/>
</dbReference>
<name>A0AAE0KE73_9PEZI</name>
<reference evidence="1" key="2">
    <citation type="submission" date="2023-06" db="EMBL/GenBank/DDBJ databases">
        <authorList>
            <consortium name="Lawrence Berkeley National Laboratory"/>
            <person name="Haridas S."/>
            <person name="Hensen N."/>
            <person name="Bonometti L."/>
            <person name="Westerberg I."/>
            <person name="Brannstrom I.O."/>
            <person name="Guillou S."/>
            <person name="Cros-Aarteil S."/>
            <person name="Calhoun S."/>
            <person name="Kuo A."/>
            <person name="Mondo S."/>
            <person name="Pangilinan J."/>
            <person name="Riley R."/>
            <person name="LaButti K."/>
            <person name="Andreopoulos B."/>
            <person name="Lipzen A."/>
            <person name="Chen C."/>
            <person name="Yanf M."/>
            <person name="Daum C."/>
            <person name="Ng V."/>
            <person name="Clum A."/>
            <person name="Steindorff A."/>
            <person name="Ohm R."/>
            <person name="Martin F."/>
            <person name="Silar P."/>
            <person name="Natvig D."/>
            <person name="Lalanne C."/>
            <person name="Gautier V."/>
            <person name="Ament-velasquez S.L."/>
            <person name="Kruys A."/>
            <person name="Hutchinson M.I."/>
            <person name="Powell A.J."/>
            <person name="Barry K."/>
            <person name="Miller A.N."/>
            <person name="Grigoriev I.V."/>
            <person name="Debuchy R."/>
            <person name="Gladieux P."/>
            <person name="Thoren M.H."/>
            <person name="Johannesson H."/>
        </authorList>
    </citation>
    <scope>NUCLEOTIDE SEQUENCE</scope>
    <source>
        <strain evidence="1">CBS 232.78</strain>
    </source>
</reference>
<dbReference type="Proteomes" id="UP001285441">
    <property type="component" value="Unassembled WGS sequence"/>
</dbReference>
<evidence type="ECO:0000313" key="2">
    <source>
        <dbReference type="Proteomes" id="UP001285441"/>
    </source>
</evidence>
<sequence>MMGGQNCHVEISFDDGVQWLARFKLAQTSSPPLEIRDYILASEAATMEVFDWASESDPHNTVGTGYILTEKMKGAPLNWQQRTIDQDQKDKVLRQLADIHLEIERHPLSVIGSITPHAAAIASNGSPPAGAIYLLAHRFRHDIINDIWRDEDGDEPQKFSLKHPEDKGDHILVDSDFNITATIDWDWAQTVSKEEAFYDGFNDLSDDEVRFAAIFRDERGRQDLPDCVLQGRKVQRFYFDFGPDAHEDGKTVRALFQGLRRAFGK</sequence>
<keyword evidence="2" id="KW-1185">Reference proteome</keyword>
<evidence type="ECO:0000313" key="1">
    <source>
        <dbReference type="EMBL" id="KAK3375078.1"/>
    </source>
</evidence>
<gene>
    <name evidence="1" type="ORF">B0H63DRAFT_496348</name>
</gene>
<evidence type="ECO:0008006" key="3">
    <source>
        <dbReference type="Google" id="ProtNLM"/>
    </source>
</evidence>
<protein>
    <recommendedName>
        <fullName evidence="3">Aminoglycoside phosphotransferase domain-containing protein</fullName>
    </recommendedName>
</protein>
<proteinExistence type="predicted"/>
<comment type="caution">
    <text evidence="1">The sequence shown here is derived from an EMBL/GenBank/DDBJ whole genome shotgun (WGS) entry which is preliminary data.</text>
</comment>
<reference evidence="1" key="1">
    <citation type="journal article" date="2023" name="Mol. Phylogenet. Evol.">
        <title>Genome-scale phylogeny and comparative genomics of the fungal order Sordariales.</title>
        <authorList>
            <person name="Hensen N."/>
            <person name="Bonometti L."/>
            <person name="Westerberg I."/>
            <person name="Brannstrom I.O."/>
            <person name="Guillou S."/>
            <person name="Cros-Aarteil S."/>
            <person name="Calhoun S."/>
            <person name="Haridas S."/>
            <person name="Kuo A."/>
            <person name="Mondo S."/>
            <person name="Pangilinan J."/>
            <person name="Riley R."/>
            <person name="LaButti K."/>
            <person name="Andreopoulos B."/>
            <person name="Lipzen A."/>
            <person name="Chen C."/>
            <person name="Yan M."/>
            <person name="Daum C."/>
            <person name="Ng V."/>
            <person name="Clum A."/>
            <person name="Steindorff A."/>
            <person name="Ohm R.A."/>
            <person name="Martin F."/>
            <person name="Silar P."/>
            <person name="Natvig D.O."/>
            <person name="Lalanne C."/>
            <person name="Gautier V."/>
            <person name="Ament-Velasquez S.L."/>
            <person name="Kruys A."/>
            <person name="Hutchinson M.I."/>
            <person name="Powell A.J."/>
            <person name="Barry K."/>
            <person name="Miller A.N."/>
            <person name="Grigoriev I.V."/>
            <person name="Debuchy R."/>
            <person name="Gladieux P."/>
            <person name="Hiltunen Thoren M."/>
            <person name="Johannesson H."/>
        </authorList>
    </citation>
    <scope>NUCLEOTIDE SEQUENCE</scope>
    <source>
        <strain evidence="1">CBS 232.78</strain>
    </source>
</reference>
<accession>A0AAE0KE73</accession>
<dbReference type="EMBL" id="JAULSW010000007">
    <property type="protein sequence ID" value="KAK3375078.1"/>
    <property type="molecule type" value="Genomic_DNA"/>
</dbReference>
<organism evidence="1 2">
    <name type="scientific">Podospora didyma</name>
    <dbReference type="NCBI Taxonomy" id="330526"/>
    <lineage>
        <taxon>Eukaryota</taxon>
        <taxon>Fungi</taxon>
        <taxon>Dikarya</taxon>
        <taxon>Ascomycota</taxon>
        <taxon>Pezizomycotina</taxon>
        <taxon>Sordariomycetes</taxon>
        <taxon>Sordariomycetidae</taxon>
        <taxon>Sordariales</taxon>
        <taxon>Podosporaceae</taxon>
        <taxon>Podospora</taxon>
    </lineage>
</organism>